<comment type="caution">
    <text evidence="10">Lacks conserved residue(s) required for the propagation of feature annotation.</text>
</comment>
<evidence type="ECO:0000256" key="2">
    <source>
        <dbReference type="ARBA" id="ARBA00022598"/>
    </source>
</evidence>
<comment type="subcellular location">
    <subcellularLocation>
        <location evidence="10 11">Cytoplasm</location>
    </subcellularLocation>
</comment>
<dbReference type="PANTHER" id="PTHR43024">
    <property type="entry name" value="UDP-N-ACETYLMURAMOYL-TRIPEPTIDE--D-ALANYL-D-ALANINE LIGASE"/>
    <property type="match status" value="1"/>
</dbReference>
<feature type="domain" description="Mur ligase C-terminal" evidence="13">
    <location>
        <begin position="316"/>
        <end position="435"/>
    </location>
</feature>
<dbReference type="GO" id="GO:0051301">
    <property type="term" value="P:cell division"/>
    <property type="evidence" value="ECO:0007669"/>
    <property type="project" value="UniProtKB-KW"/>
</dbReference>
<dbReference type="EC" id="6.3.2.10" evidence="10 11"/>
<dbReference type="HAMAP" id="MF_02019">
    <property type="entry name" value="MurF"/>
    <property type="match status" value="1"/>
</dbReference>
<name>A0A1I1G5P3_9GAMM</name>
<dbReference type="GO" id="GO:0047480">
    <property type="term" value="F:UDP-N-acetylmuramoyl-tripeptide-D-alanyl-D-alanine ligase activity"/>
    <property type="evidence" value="ECO:0007669"/>
    <property type="project" value="UniProtKB-UniRule"/>
</dbReference>
<dbReference type="GO" id="GO:0008766">
    <property type="term" value="F:UDP-N-acetylmuramoylalanyl-D-glutamyl-2,6-diaminopimelate-D-alanyl-D-alanine ligase activity"/>
    <property type="evidence" value="ECO:0007669"/>
    <property type="project" value="RHEA"/>
</dbReference>
<comment type="function">
    <text evidence="10 11">Involved in cell wall formation. Catalyzes the final step in the synthesis of UDP-N-acetylmuramoyl-pentapeptide, the precursor of murein.</text>
</comment>
<dbReference type="InterPro" id="IPR036615">
    <property type="entry name" value="Mur_ligase_C_dom_sf"/>
</dbReference>
<accession>A0A1I1G5P3</accession>
<evidence type="ECO:0000256" key="3">
    <source>
        <dbReference type="ARBA" id="ARBA00022618"/>
    </source>
</evidence>
<evidence type="ECO:0000259" key="14">
    <source>
        <dbReference type="Pfam" id="PF08245"/>
    </source>
</evidence>
<dbReference type="InterPro" id="IPR051046">
    <property type="entry name" value="MurCDEF_CellWall_CoF430Synth"/>
</dbReference>
<dbReference type="Pfam" id="PF08245">
    <property type="entry name" value="Mur_ligase_M"/>
    <property type="match status" value="1"/>
</dbReference>
<dbReference type="InterPro" id="IPR035911">
    <property type="entry name" value="MurE/MurF_N"/>
</dbReference>
<dbReference type="PANTHER" id="PTHR43024:SF1">
    <property type="entry name" value="UDP-N-ACETYLMURAMOYL-TRIPEPTIDE--D-ALANYL-D-ALANINE LIGASE"/>
    <property type="match status" value="1"/>
</dbReference>
<dbReference type="InterPro" id="IPR036565">
    <property type="entry name" value="Mur-like_cat_sf"/>
</dbReference>
<evidence type="ECO:0000259" key="12">
    <source>
        <dbReference type="Pfam" id="PF01225"/>
    </source>
</evidence>
<reference evidence="15 16" key="1">
    <citation type="submission" date="2016-10" db="EMBL/GenBank/DDBJ databases">
        <authorList>
            <person name="de Groot N.N."/>
        </authorList>
    </citation>
    <scope>NUCLEOTIDE SEQUENCE [LARGE SCALE GENOMIC DNA]</scope>
    <source>
        <strain evidence="15 16">DSM 18438</strain>
    </source>
</reference>
<dbReference type="GO" id="GO:0008360">
    <property type="term" value="P:regulation of cell shape"/>
    <property type="evidence" value="ECO:0007669"/>
    <property type="project" value="UniProtKB-KW"/>
</dbReference>
<feature type="domain" description="Mur ligase central" evidence="14">
    <location>
        <begin position="107"/>
        <end position="294"/>
    </location>
</feature>
<dbReference type="AlphaFoldDB" id="A0A1I1G5P3"/>
<dbReference type="Gene3D" id="3.40.1190.10">
    <property type="entry name" value="Mur-like, catalytic domain"/>
    <property type="match status" value="1"/>
</dbReference>
<dbReference type="Gene3D" id="3.40.1390.10">
    <property type="entry name" value="MurE/MurF, N-terminal domain"/>
    <property type="match status" value="1"/>
</dbReference>
<comment type="pathway">
    <text evidence="10 11">Cell wall biogenesis; peptidoglycan biosynthesis.</text>
</comment>
<dbReference type="SUPFAM" id="SSF53623">
    <property type="entry name" value="MurD-like peptide ligases, catalytic domain"/>
    <property type="match status" value="1"/>
</dbReference>
<dbReference type="GO" id="GO:0009252">
    <property type="term" value="P:peptidoglycan biosynthetic process"/>
    <property type="evidence" value="ECO:0007669"/>
    <property type="project" value="UniProtKB-UniRule"/>
</dbReference>
<dbReference type="NCBIfam" id="TIGR01143">
    <property type="entry name" value="murF"/>
    <property type="match status" value="1"/>
</dbReference>
<dbReference type="InterPro" id="IPR004101">
    <property type="entry name" value="Mur_ligase_C"/>
</dbReference>
<dbReference type="GO" id="GO:0071555">
    <property type="term" value="P:cell wall organization"/>
    <property type="evidence" value="ECO:0007669"/>
    <property type="project" value="UniProtKB-KW"/>
</dbReference>
<evidence type="ECO:0000256" key="7">
    <source>
        <dbReference type="ARBA" id="ARBA00022984"/>
    </source>
</evidence>
<dbReference type="InterPro" id="IPR000713">
    <property type="entry name" value="Mur_ligase_N"/>
</dbReference>
<dbReference type="Pfam" id="PF01225">
    <property type="entry name" value="Mur_ligase"/>
    <property type="match status" value="1"/>
</dbReference>
<keyword evidence="4 10" id="KW-0547">Nucleotide-binding</keyword>
<keyword evidence="9 10" id="KW-0961">Cell wall biogenesis/degradation</keyword>
<evidence type="ECO:0000256" key="6">
    <source>
        <dbReference type="ARBA" id="ARBA00022960"/>
    </source>
</evidence>
<evidence type="ECO:0000256" key="8">
    <source>
        <dbReference type="ARBA" id="ARBA00023306"/>
    </source>
</evidence>
<dbReference type="GO" id="GO:0005737">
    <property type="term" value="C:cytoplasm"/>
    <property type="evidence" value="ECO:0007669"/>
    <property type="project" value="UniProtKB-SubCell"/>
</dbReference>
<dbReference type="UniPathway" id="UPA00219"/>
<organism evidence="15 16">
    <name type="scientific">Marinospirillum celere</name>
    <dbReference type="NCBI Taxonomy" id="1122252"/>
    <lineage>
        <taxon>Bacteria</taxon>
        <taxon>Pseudomonadati</taxon>
        <taxon>Pseudomonadota</taxon>
        <taxon>Gammaproteobacteria</taxon>
        <taxon>Oceanospirillales</taxon>
        <taxon>Oceanospirillaceae</taxon>
        <taxon>Marinospirillum</taxon>
    </lineage>
</organism>
<keyword evidence="2 10" id="KW-0436">Ligase</keyword>
<dbReference type="Proteomes" id="UP000199058">
    <property type="component" value="Unassembled WGS sequence"/>
</dbReference>
<gene>
    <name evidence="10" type="primary">murF</name>
    <name evidence="15" type="ORF">SAMN05660443_1296</name>
</gene>
<evidence type="ECO:0000256" key="5">
    <source>
        <dbReference type="ARBA" id="ARBA00022840"/>
    </source>
</evidence>
<keyword evidence="8 10" id="KW-0131">Cell cycle</keyword>
<keyword evidence="6 10" id="KW-0133">Cell shape</keyword>
<dbReference type="SUPFAM" id="SSF63418">
    <property type="entry name" value="MurE/MurF N-terminal domain"/>
    <property type="match status" value="1"/>
</dbReference>
<keyword evidence="7 10" id="KW-0573">Peptidoglycan synthesis</keyword>
<dbReference type="RefSeq" id="WP_091960887.1">
    <property type="nucleotide sequence ID" value="NZ_FOLH01000002.1"/>
</dbReference>
<evidence type="ECO:0000259" key="13">
    <source>
        <dbReference type="Pfam" id="PF02875"/>
    </source>
</evidence>
<evidence type="ECO:0000256" key="1">
    <source>
        <dbReference type="ARBA" id="ARBA00022490"/>
    </source>
</evidence>
<keyword evidence="3 10" id="KW-0132">Cell division</keyword>
<sequence>MMQSLTLDFLAGLLDGQIRGAQENTFCRVVTDTRQTSDQALFVALQGPRFDGHDFIAAAREAGASAALVERWVDDPLPQVKVASSLQALGQLAAWNRQAFKGPVVGVTGNSGKTTVKEMLAAMLRLDRGSVLATPGNLNNAIGLPLTLLSLEPQHQAAVIELGANHLGEIDYLASLTRPDLGVITNVTGAHLGEFGSLEAIAQAKGELLAWLPNDGVSVLNAEDVFFDFWRKQSLCPITSFGIRQGDVRAEDLHTDALGNSQFTAVTPWGRQVVHLALPGRHNLSNALASMALAGHLGIVLEVQAQALAEMQSVKGRLQRINAYGDALLLDDSYNASPGAVKSAIDLLASLPGKRLLALGALAELGDASAAIHSQLGGYAREQKLDGLYVLAGAAEAAASAFGQEARVFADHSALAEALKPHLDRETCLLVKGSRSARMDLLVTLLRKEETGA</sequence>
<dbReference type="Pfam" id="PF02875">
    <property type="entry name" value="Mur_ligase_C"/>
    <property type="match status" value="1"/>
</dbReference>
<dbReference type="InterPro" id="IPR005863">
    <property type="entry name" value="UDP-N-AcMur_synth"/>
</dbReference>
<evidence type="ECO:0000313" key="15">
    <source>
        <dbReference type="EMBL" id="SFC04510.1"/>
    </source>
</evidence>
<evidence type="ECO:0000256" key="11">
    <source>
        <dbReference type="RuleBase" id="RU004136"/>
    </source>
</evidence>
<dbReference type="SUPFAM" id="SSF53244">
    <property type="entry name" value="MurD-like peptide ligases, peptide-binding domain"/>
    <property type="match status" value="1"/>
</dbReference>
<protein>
    <recommendedName>
        <fullName evidence="10 11">UDP-N-acetylmuramoyl-tripeptide--D-alanyl-D-alanine ligase</fullName>
        <ecNumber evidence="10 11">6.3.2.10</ecNumber>
    </recommendedName>
    <alternativeName>
        <fullName evidence="10">D-alanyl-D-alanine-adding enzyme</fullName>
    </alternativeName>
</protein>
<keyword evidence="1 10" id="KW-0963">Cytoplasm</keyword>
<dbReference type="OrthoDB" id="9801978at2"/>
<feature type="domain" description="Mur ligase N-terminal catalytic" evidence="12">
    <location>
        <begin position="29"/>
        <end position="73"/>
    </location>
</feature>
<comment type="similarity">
    <text evidence="10">Belongs to the MurCDEF family. MurF subfamily.</text>
</comment>
<keyword evidence="16" id="KW-1185">Reference proteome</keyword>
<proteinExistence type="inferred from homology"/>
<dbReference type="GO" id="GO:0005524">
    <property type="term" value="F:ATP binding"/>
    <property type="evidence" value="ECO:0007669"/>
    <property type="project" value="UniProtKB-UniRule"/>
</dbReference>
<comment type="catalytic activity">
    <reaction evidence="10 11">
        <text>D-alanyl-D-alanine + UDP-N-acetyl-alpha-D-muramoyl-L-alanyl-gamma-D-glutamyl-meso-2,6-diaminopimelate + ATP = UDP-N-acetyl-alpha-D-muramoyl-L-alanyl-gamma-D-glutamyl-meso-2,6-diaminopimeloyl-D-alanyl-D-alanine + ADP + phosphate + H(+)</text>
        <dbReference type="Rhea" id="RHEA:28374"/>
        <dbReference type="ChEBI" id="CHEBI:15378"/>
        <dbReference type="ChEBI" id="CHEBI:30616"/>
        <dbReference type="ChEBI" id="CHEBI:43474"/>
        <dbReference type="ChEBI" id="CHEBI:57822"/>
        <dbReference type="ChEBI" id="CHEBI:61386"/>
        <dbReference type="ChEBI" id="CHEBI:83905"/>
        <dbReference type="ChEBI" id="CHEBI:456216"/>
        <dbReference type="EC" id="6.3.2.10"/>
    </reaction>
</comment>
<evidence type="ECO:0000256" key="4">
    <source>
        <dbReference type="ARBA" id="ARBA00022741"/>
    </source>
</evidence>
<keyword evidence="5 10" id="KW-0067">ATP-binding</keyword>
<evidence type="ECO:0000313" key="16">
    <source>
        <dbReference type="Proteomes" id="UP000199058"/>
    </source>
</evidence>
<evidence type="ECO:0000256" key="9">
    <source>
        <dbReference type="ARBA" id="ARBA00023316"/>
    </source>
</evidence>
<dbReference type="EMBL" id="FOLH01000002">
    <property type="protein sequence ID" value="SFC04510.1"/>
    <property type="molecule type" value="Genomic_DNA"/>
</dbReference>
<dbReference type="Gene3D" id="3.90.190.20">
    <property type="entry name" value="Mur ligase, C-terminal domain"/>
    <property type="match status" value="1"/>
</dbReference>
<evidence type="ECO:0000256" key="10">
    <source>
        <dbReference type="HAMAP-Rule" id="MF_02019"/>
    </source>
</evidence>
<dbReference type="STRING" id="1122252.SAMN05660443_1296"/>
<dbReference type="InterPro" id="IPR013221">
    <property type="entry name" value="Mur_ligase_cen"/>
</dbReference>